<dbReference type="Pfam" id="PF21099">
    <property type="entry name" value="POLQ_helical"/>
    <property type="match status" value="1"/>
</dbReference>
<dbReference type="Pfam" id="PF20470">
    <property type="entry name" value="HTH_61"/>
    <property type="match status" value="1"/>
</dbReference>
<dbReference type="SUPFAM" id="SSF158702">
    <property type="entry name" value="Sec63 N-terminal domain-like"/>
    <property type="match status" value="1"/>
</dbReference>
<sequence>MASDGSSRSRVDQFFSSKKKKKFVSPLSKSGRVEADAKRSVEGSPSAKGSLSNYLVSSQNEDRPLSSVPTACGPSGNQDQVRRNLTSAIDCVHDVENPELQQFANSFLSYYCSEVPSTKVNENKRPGSPSLENLDDKSVKKRHVSSVGNQTHEEEHQMSLRKCNRASMEVADVALCNTPGLTAVKVGGEETPQSMHGSSMFSPGDTFWKEAIQVADGMSKVNAVILEGVNRDADLASSGPIGNSMNKEVSPLPVKHFDFSCEDKCIVVDAPIMSTPCNQVQSFCKLPETNSSCVVTKRRSDESSQPNDNRKSISPATAIKGYNMNSLNSAENTPSSSVPPNDRLDISNWLPSEICNTYKRRGISKLYPWQVDCLQVDGVLQKRNLVYCASTSAGKSFVAEILMLRRVLSTRKVALLVLPYVSICAEKAEHLEALLEPLDKHVRSYYGSQGGGTLPKDTSVAVCTIEKANSLLNRLLEEGRLSEVGIIVIDELHMVGDQHRGYLLELMLTKLRYGAGEGRVEFSSGESSGTSSGKMDPTHGLQIVGMSATLPNVGAVADWLQAALYQTDFRPVPLEEYIKVGNSIYNKKMELVRTIPKKADLGGKDPDNIIELCNEVVQEGHSVLIFCSSRKGCESTAKHVAKYLKSFSVNMNGENEYPDIASAINALQKSPAGLDPVLGETLPSGVAYHHAGLTVEEREIVENCYRKGLVRVLTATSTLAAGVNLPARRVIFRQPRIGRDFIDGTRYRQMSGRAGRTGIDTKGESVLICKPEELKRIVALIGDSCPPLHSCLSEDKNGMTHAILEVVAGGIVQTANDIHRYVRCTLLNSTQPFEDVVKSAKDSLKWLCRRKFLEWSEETKLYTTTPLGRASFGSSLCPEESLVVLDDLSRAREGFVLASDLHLVYLVTPTNVDVEPDWELFYERFMQLPALDQSVGNRVGVQEPFLMRMAHGAPIRTSERSRHDMKGLGVSTNGVLTHDQMLRVCKRFYVALILSRLVQEVPVAEVCEAFKVARGMVQSLQENAGRFASMVAVFCERLGWHDLESLFSKFQNRVSFGVRAEIAELTTIPYIKGARARALYKAGFRTPQAIAEASVPEIAKAIFESSSWDAQENNVQKRIQLGVAKKIMNGARKIVLDKAEEARAAAFSAFKALGVDVPQFSLPKLPSASVNITKKEPVTSSREDTTSSFVGVDQKDINSNTNGLTEEKASDVGLVTSAEENSNDTTLSNTGADTTVMKQKDVDENLKLSEKEHEKENICVGNKERNSEKGPMSAVNVPGGFDSFLDIWDTTQEFFFDIHFNKRSEFHTIAPFELHGIAICWEDSPVYYISIPKDLFWSDNKIIKTPIDNSNLEVAKQRWVRIGMIMGKSQVRKFGWSLKIQNQVLKHPAVSIQRFGSPVKTIGVELIEHSYYMFSPIQLKDVVDLCVVVWILWPDDERSSNPNLEKEIKKRLSSEVAAAANQKGRWKNQMRRAAHNGCCRRVAQIRALSSVLWKLLTSENLLEPLVTTEMPLVNVLADMELSGIGVDMDGCIQSRHVLAKKLRYLENEAYRLAGTRFSLYTAADIADVLYTRLKLPVPEGYEGKHHPSTDKHCLELLRLEHPIIPLIKEHRTLAKLLNCTLGSMCSLAKLSLKTQRYTLHGHWLQTSTATGRLSMEDPNLQCVEHMVEFKINRDEKEAGDSITDHYKVNPRDFFISTQENWLLVTADYSQIELRLMAHFSKDTSLIELLTKPSGDVFNMITAKWTGKAESLVDSTERDQTKRLVYGILYGMGANSLAEQLECSPDDANEKIQSFKRSFPGVSLWLKEAVAVCRKKGYVETLMGRKRFLSKIKFGNSEEKSKAQRQAVNSICQGSAADIIKVAMITIHSVVGEGIEKSNSSVEFVERFHMLKGRCRILLQVHDELILEADPSVINEAGMLLKLSMESAASLLVPLIVKLKCGRTWGSLEELLPG</sequence>
<dbReference type="Gene3D" id="1.10.3380.20">
    <property type="match status" value="1"/>
</dbReference>
<dbReference type="CDD" id="cd18795">
    <property type="entry name" value="SF2_C_Ski2"/>
    <property type="match status" value="1"/>
</dbReference>
<dbReference type="GO" id="GO:0006302">
    <property type="term" value="P:double-strand break repair"/>
    <property type="evidence" value="ECO:0007669"/>
    <property type="project" value="TreeGrafter"/>
</dbReference>
<feature type="domain" description="Helicase ATP-binding" evidence="4">
    <location>
        <begin position="376"/>
        <end position="568"/>
    </location>
</feature>
<evidence type="ECO:0000313" key="7">
    <source>
        <dbReference type="Proteomes" id="UP001229421"/>
    </source>
</evidence>
<dbReference type="InterPro" id="IPR048960">
    <property type="entry name" value="POLQ-like_helical"/>
</dbReference>
<dbReference type="InterPro" id="IPR002298">
    <property type="entry name" value="DNA_polymerase_A"/>
</dbReference>
<feature type="compositionally biased region" description="Polar residues" evidence="3">
    <location>
        <begin position="303"/>
        <end position="315"/>
    </location>
</feature>
<dbReference type="InterPro" id="IPR014001">
    <property type="entry name" value="Helicase_ATP-bd"/>
</dbReference>
<feature type="region of interest" description="Disordered" evidence="3">
    <location>
        <begin position="296"/>
        <end position="315"/>
    </location>
</feature>
<evidence type="ECO:0000256" key="1">
    <source>
        <dbReference type="ARBA" id="ARBA00022741"/>
    </source>
</evidence>
<dbReference type="FunFam" id="1.20.1060.10:FF:000003">
    <property type="entry name" value="Helicase and polymerase-containing protein TEBICHI"/>
    <property type="match status" value="1"/>
</dbReference>
<dbReference type="PANTHER" id="PTHR10133">
    <property type="entry name" value="DNA POLYMERASE I"/>
    <property type="match status" value="1"/>
</dbReference>
<dbReference type="Gene3D" id="3.30.420.10">
    <property type="entry name" value="Ribonuclease H-like superfamily/Ribonuclease H"/>
    <property type="match status" value="1"/>
</dbReference>
<evidence type="ECO:0000259" key="5">
    <source>
        <dbReference type="PROSITE" id="PS51194"/>
    </source>
</evidence>
<accession>A0AAD8L753</accession>
<dbReference type="Pfam" id="PF00270">
    <property type="entry name" value="DEAD"/>
    <property type="match status" value="1"/>
</dbReference>
<feature type="compositionally biased region" description="Basic and acidic residues" evidence="3">
    <location>
        <begin position="31"/>
        <end position="41"/>
    </location>
</feature>
<dbReference type="GO" id="GO:0003677">
    <property type="term" value="F:DNA binding"/>
    <property type="evidence" value="ECO:0007669"/>
    <property type="project" value="InterPro"/>
</dbReference>
<comment type="caution">
    <text evidence="6">The sequence shown here is derived from an EMBL/GenBank/DDBJ whole genome shotgun (WGS) entry which is preliminary data.</text>
</comment>
<reference evidence="6" key="1">
    <citation type="journal article" date="2023" name="bioRxiv">
        <title>Improved chromosome-level genome assembly for marigold (Tagetes erecta).</title>
        <authorList>
            <person name="Jiang F."/>
            <person name="Yuan L."/>
            <person name="Wang S."/>
            <person name="Wang H."/>
            <person name="Xu D."/>
            <person name="Wang A."/>
            <person name="Fan W."/>
        </authorList>
    </citation>
    <scope>NUCLEOTIDE SEQUENCE</scope>
    <source>
        <strain evidence="6">WSJ</strain>
        <tissue evidence="6">Leaf</tissue>
    </source>
</reference>
<dbReference type="SMART" id="SM00490">
    <property type="entry name" value="HELICc"/>
    <property type="match status" value="1"/>
</dbReference>
<feature type="region of interest" description="Disordered" evidence="3">
    <location>
        <begin position="1"/>
        <end position="79"/>
    </location>
</feature>
<evidence type="ECO:0000313" key="6">
    <source>
        <dbReference type="EMBL" id="KAK1436087.1"/>
    </source>
</evidence>
<dbReference type="InterPro" id="IPR046931">
    <property type="entry name" value="HTH_61"/>
</dbReference>
<dbReference type="CDD" id="cd18026">
    <property type="entry name" value="DEXHc_POLQ-like"/>
    <property type="match status" value="1"/>
</dbReference>
<keyword evidence="1" id="KW-0547">Nucleotide-binding</keyword>
<evidence type="ECO:0000256" key="3">
    <source>
        <dbReference type="SAM" id="MobiDB-lite"/>
    </source>
</evidence>
<evidence type="ECO:0008006" key="8">
    <source>
        <dbReference type="Google" id="ProtNLM"/>
    </source>
</evidence>
<dbReference type="SUPFAM" id="SSF52540">
    <property type="entry name" value="P-loop containing nucleoside triphosphate hydrolases"/>
    <property type="match status" value="1"/>
</dbReference>
<keyword evidence="2" id="KW-0067">ATP-binding</keyword>
<gene>
    <name evidence="6" type="ORF">QVD17_01862</name>
</gene>
<dbReference type="CDD" id="cd08638">
    <property type="entry name" value="DNA_pol_A_theta"/>
    <property type="match status" value="1"/>
</dbReference>
<dbReference type="SUPFAM" id="SSF56672">
    <property type="entry name" value="DNA/RNA polymerases"/>
    <property type="match status" value="1"/>
</dbReference>
<keyword evidence="7" id="KW-1185">Reference proteome</keyword>
<dbReference type="Gene3D" id="3.30.70.370">
    <property type="match status" value="1"/>
</dbReference>
<dbReference type="FunFam" id="3.40.50.300:FF:000968">
    <property type="entry name" value="Helicase and polymerase-containing protein TEBICHI"/>
    <property type="match status" value="1"/>
</dbReference>
<dbReference type="FunFam" id="1.10.150.20:FF:000002">
    <property type="entry name" value="DNA polymerase I"/>
    <property type="match status" value="1"/>
</dbReference>
<dbReference type="InterPro" id="IPR043502">
    <property type="entry name" value="DNA/RNA_pol_sf"/>
</dbReference>
<dbReference type="InterPro" id="IPR001650">
    <property type="entry name" value="Helicase_C-like"/>
</dbReference>
<dbReference type="Proteomes" id="UP001229421">
    <property type="component" value="Unassembled WGS sequence"/>
</dbReference>
<dbReference type="PANTHER" id="PTHR10133:SF62">
    <property type="entry name" value="DNA POLYMERASE THETA"/>
    <property type="match status" value="1"/>
</dbReference>
<dbReference type="FunFam" id="1.10.3380.20:FF:000003">
    <property type="entry name" value="Helicase and polymerase-containing protein TEBICHI"/>
    <property type="match status" value="1"/>
</dbReference>
<dbReference type="GO" id="GO:0006261">
    <property type="term" value="P:DNA-templated DNA replication"/>
    <property type="evidence" value="ECO:0007669"/>
    <property type="project" value="InterPro"/>
</dbReference>
<dbReference type="SMART" id="SM00487">
    <property type="entry name" value="DEXDc"/>
    <property type="match status" value="1"/>
</dbReference>
<dbReference type="Gene3D" id="1.10.150.20">
    <property type="entry name" value="5' to 3' exonuclease, C-terminal subdomain"/>
    <property type="match status" value="1"/>
</dbReference>
<dbReference type="Pfam" id="PF00271">
    <property type="entry name" value="Helicase_C"/>
    <property type="match status" value="1"/>
</dbReference>
<dbReference type="InterPro" id="IPR057220">
    <property type="entry name" value="DUF7898"/>
</dbReference>
<name>A0AAD8L753_TARER</name>
<dbReference type="InterPro" id="IPR001098">
    <property type="entry name" value="DNA-dir_DNA_pol_A_palm_dom"/>
</dbReference>
<dbReference type="Pfam" id="PF00476">
    <property type="entry name" value="DNA_pol_A"/>
    <property type="match status" value="1"/>
</dbReference>
<evidence type="ECO:0000256" key="2">
    <source>
        <dbReference type="ARBA" id="ARBA00022840"/>
    </source>
</evidence>
<dbReference type="InterPro" id="IPR036397">
    <property type="entry name" value="RNaseH_sf"/>
</dbReference>
<dbReference type="GO" id="GO:0003887">
    <property type="term" value="F:DNA-directed DNA polymerase activity"/>
    <property type="evidence" value="ECO:0007669"/>
    <property type="project" value="InterPro"/>
</dbReference>
<feature type="compositionally biased region" description="Polar residues" evidence="3">
    <location>
        <begin position="47"/>
        <end position="59"/>
    </location>
</feature>
<dbReference type="InterPro" id="IPR027417">
    <property type="entry name" value="P-loop_NTPase"/>
</dbReference>
<dbReference type="GO" id="GO:0005524">
    <property type="term" value="F:ATP binding"/>
    <property type="evidence" value="ECO:0007669"/>
    <property type="project" value="UniProtKB-KW"/>
</dbReference>
<dbReference type="InterPro" id="IPR011545">
    <property type="entry name" value="DEAD/DEAH_box_helicase_dom"/>
</dbReference>
<dbReference type="SMART" id="SM00482">
    <property type="entry name" value="POLAc"/>
    <property type="match status" value="1"/>
</dbReference>
<proteinExistence type="predicted"/>
<dbReference type="PROSITE" id="PS51194">
    <property type="entry name" value="HELICASE_CTER"/>
    <property type="match status" value="1"/>
</dbReference>
<dbReference type="Gene3D" id="3.40.50.300">
    <property type="entry name" value="P-loop containing nucleotide triphosphate hydrolases"/>
    <property type="match status" value="2"/>
</dbReference>
<organism evidence="6 7">
    <name type="scientific">Tagetes erecta</name>
    <name type="common">African marigold</name>
    <dbReference type="NCBI Taxonomy" id="13708"/>
    <lineage>
        <taxon>Eukaryota</taxon>
        <taxon>Viridiplantae</taxon>
        <taxon>Streptophyta</taxon>
        <taxon>Embryophyta</taxon>
        <taxon>Tracheophyta</taxon>
        <taxon>Spermatophyta</taxon>
        <taxon>Magnoliopsida</taxon>
        <taxon>eudicotyledons</taxon>
        <taxon>Gunneridae</taxon>
        <taxon>Pentapetalae</taxon>
        <taxon>asterids</taxon>
        <taxon>campanulids</taxon>
        <taxon>Asterales</taxon>
        <taxon>Asteraceae</taxon>
        <taxon>Asteroideae</taxon>
        <taxon>Heliantheae alliance</taxon>
        <taxon>Tageteae</taxon>
        <taxon>Tagetes</taxon>
    </lineage>
</organism>
<protein>
    <recommendedName>
        <fullName evidence="8">Helicase and polymerase-containing protein TEBICHI</fullName>
    </recommendedName>
</protein>
<dbReference type="FunFam" id="3.40.50.300:FF:001000">
    <property type="entry name" value="Helicase and polymerase-containing protein TEBICHI"/>
    <property type="match status" value="1"/>
</dbReference>
<feature type="domain" description="Helicase C-terminal" evidence="5">
    <location>
        <begin position="608"/>
        <end position="807"/>
    </location>
</feature>
<dbReference type="EMBL" id="JAUHHV010000001">
    <property type="protein sequence ID" value="KAK1436087.1"/>
    <property type="molecule type" value="Genomic_DNA"/>
</dbReference>
<dbReference type="PRINTS" id="PR00868">
    <property type="entry name" value="DNAPOLI"/>
</dbReference>
<dbReference type="Pfam" id="PF25453">
    <property type="entry name" value="DUF7898"/>
    <property type="match status" value="1"/>
</dbReference>
<dbReference type="Gene3D" id="1.20.1060.10">
    <property type="entry name" value="Taq DNA Polymerase, Chain T, domain 4"/>
    <property type="match status" value="1"/>
</dbReference>
<evidence type="ECO:0000259" key="4">
    <source>
        <dbReference type="PROSITE" id="PS51192"/>
    </source>
</evidence>
<dbReference type="PROSITE" id="PS51192">
    <property type="entry name" value="HELICASE_ATP_BIND_1"/>
    <property type="match status" value="1"/>
</dbReference>
<feature type="region of interest" description="Disordered" evidence="3">
    <location>
        <begin position="118"/>
        <end position="157"/>
    </location>
</feature>